<evidence type="ECO:0000313" key="3">
    <source>
        <dbReference type="EMBL" id="NFV16011.1"/>
    </source>
</evidence>
<dbReference type="Gene3D" id="3.40.50.360">
    <property type="match status" value="1"/>
</dbReference>
<protein>
    <submittedName>
        <fullName evidence="3">Flavodoxin family protein</fullName>
    </submittedName>
</protein>
<organism evidence="3">
    <name type="scientific">Clostridium botulinum</name>
    <dbReference type="NCBI Taxonomy" id="1491"/>
    <lineage>
        <taxon>Bacteria</taxon>
        <taxon>Bacillati</taxon>
        <taxon>Bacillota</taxon>
        <taxon>Clostridia</taxon>
        <taxon>Eubacteriales</taxon>
        <taxon>Clostridiaceae</taxon>
        <taxon>Clostridium</taxon>
    </lineage>
</organism>
<evidence type="ECO:0000256" key="1">
    <source>
        <dbReference type="ARBA" id="ARBA00022630"/>
    </source>
</evidence>
<name>A0A6G4HRV1_CLOBO</name>
<keyword evidence="1" id="KW-0285">Flavoprotein</keyword>
<accession>A0A6G4HRV1</accession>
<dbReference type="PANTHER" id="PTHR43278:SF4">
    <property type="entry name" value="NAD(P)H-DEPENDENT FMN-CONTAINING OXIDOREDUCTASE YWQN-RELATED"/>
    <property type="match status" value="1"/>
</dbReference>
<dbReference type="AlphaFoldDB" id="A0A6G4HRV1"/>
<dbReference type="InterPro" id="IPR005025">
    <property type="entry name" value="FMN_Rdtase-like_dom"/>
</dbReference>
<dbReference type="EMBL" id="SXEU01000002">
    <property type="protein sequence ID" value="NFV16011.1"/>
    <property type="molecule type" value="Genomic_DNA"/>
</dbReference>
<keyword evidence="2" id="KW-0288">FMN</keyword>
<sequence>MKKIFAYVGSQKGKNSYTWKLTKNILEQVISLSDGEIQYNLISPDQIKINFCASCKCCFENGFCPQDDFDSMESIKEDMLQSDLIILASPVYAHNVTGNMKVFIDRLTYWMHIFRLAGKLGVTISTSDSNGNEYINKYLNKFMQYCGINVICNFKAIQMINPLTTNNTFNNLDIMPISYLICDYLINNHQISATDFQETLFQNLKSYMLTLKENNIPSSETKYWEEHGYFNADSYNTILFKLQEENCKVLD</sequence>
<dbReference type="GO" id="GO:0016491">
    <property type="term" value="F:oxidoreductase activity"/>
    <property type="evidence" value="ECO:0007669"/>
    <property type="project" value="InterPro"/>
</dbReference>
<dbReference type="Pfam" id="PF03358">
    <property type="entry name" value="FMN_red"/>
    <property type="match status" value="1"/>
</dbReference>
<dbReference type="InterPro" id="IPR029039">
    <property type="entry name" value="Flavoprotein-like_sf"/>
</dbReference>
<dbReference type="SUPFAM" id="SSF52218">
    <property type="entry name" value="Flavoproteins"/>
    <property type="match status" value="1"/>
</dbReference>
<comment type="caution">
    <text evidence="3">The sequence shown here is derived from an EMBL/GenBank/DDBJ whole genome shotgun (WGS) entry which is preliminary data.</text>
</comment>
<evidence type="ECO:0000256" key="2">
    <source>
        <dbReference type="ARBA" id="ARBA00022643"/>
    </source>
</evidence>
<proteinExistence type="predicted"/>
<reference evidence="3" key="1">
    <citation type="submission" date="2019-04" db="EMBL/GenBank/DDBJ databases">
        <title>Genome sequencing of Clostridium botulinum Groups I-IV and Clostridium butyricum.</title>
        <authorList>
            <person name="Brunt J."/>
            <person name="Van Vliet A.H.M."/>
            <person name="Stringer S.C."/>
            <person name="Carter A.T."/>
            <person name="Peck M.W."/>
        </authorList>
    </citation>
    <scope>NUCLEOTIDE SEQUENCE</scope>
    <source>
        <strain evidence="3">751/1</strain>
    </source>
</reference>
<dbReference type="InterPro" id="IPR051796">
    <property type="entry name" value="ISF_SsuE-like"/>
</dbReference>
<gene>
    <name evidence="3" type="ORF">FDG29_07535</name>
</gene>
<dbReference type="PANTHER" id="PTHR43278">
    <property type="entry name" value="NAD(P)H-DEPENDENT FMN-CONTAINING OXIDOREDUCTASE YWQN-RELATED"/>
    <property type="match status" value="1"/>
</dbReference>
<dbReference type="RefSeq" id="WP_052696519.1">
    <property type="nucleotide sequence ID" value="NZ_JACBCU010000001.1"/>
</dbReference>